<keyword evidence="2" id="KW-0805">Transcription regulation</keyword>
<dbReference type="InterPro" id="IPR001789">
    <property type="entry name" value="Sig_transdc_resp-reg_receiver"/>
</dbReference>
<accession>A0A3A8AJZ9</accession>
<evidence type="ECO:0000256" key="4">
    <source>
        <dbReference type="PROSITE-ProRule" id="PRU00169"/>
    </source>
</evidence>
<gene>
    <name evidence="6" type="ORF">DEM25_015915</name>
</gene>
<evidence type="ECO:0000256" key="3">
    <source>
        <dbReference type="ARBA" id="ARBA00023163"/>
    </source>
</evidence>
<dbReference type="GO" id="GO:0000160">
    <property type="term" value="P:phosphorelay signal transduction system"/>
    <property type="evidence" value="ECO:0007669"/>
    <property type="project" value="InterPro"/>
</dbReference>
<evidence type="ECO:0000256" key="2">
    <source>
        <dbReference type="ARBA" id="ARBA00023015"/>
    </source>
</evidence>
<evidence type="ECO:0000313" key="7">
    <source>
        <dbReference type="Proteomes" id="UP000246132"/>
    </source>
</evidence>
<keyword evidence="7" id="KW-1185">Reference proteome</keyword>
<dbReference type="PANTHER" id="PTHR44591:SF3">
    <property type="entry name" value="RESPONSE REGULATORY DOMAIN-CONTAINING PROTEIN"/>
    <property type="match status" value="1"/>
</dbReference>
<dbReference type="AlphaFoldDB" id="A0A3A8AJZ9"/>
<sequence length="123" mass="13418">MSRCMIVEKSAVVRKVSKRILGADDRSIIEAETAAEALAMCDAQMPDTIIVEADPADMELVEFIRALRQMEGGAVPVVIVAMIEMDLVCMTKAKRAGADDYLLKPFDRAQLLSRFEQVTAAAA</sequence>
<dbReference type="InterPro" id="IPR050595">
    <property type="entry name" value="Bact_response_regulator"/>
</dbReference>
<comment type="caution">
    <text evidence="4">Lacks conserved residue(s) required for the propagation of feature annotation.</text>
</comment>
<dbReference type="Gene3D" id="3.40.50.2300">
    <property type="match status" value="1"/>
</dbReference>
<evidence type="ECO:0000259" key="5">
    <source>
        <dbReference type="PROSITE" id="PS50110"/>
    </source>
</evidence>
<keyword evidence="3" id="KW-0804">Transcription</keyword>
<evidence type="ECO:0000313" key="6">
    <source>
        <dbReference type="EMBL" id="RKF06031.1"/>
    </source>
</evidence>
<proteinExistence type="predicted"/>
<protein>
    <submittedName>
        <fullName evidence="6">Response regulator</fullName>
    </submittedName>
</protein>
<dbReference type="EMBL" id="QFWV02000008">
    <property type="protein sequence ID" value="RKF06031.1"/>
    <property type="molecule type" value="Genomic_DNA"/>
</dbReference>
<name>A0A3A8AJZ9_9HYPH</name>
<feature type="domain" description="Response regulatory" evidence="5">
    <location>
        <begin position="3"/>
        <end position="119"/>
    </location>
</feature>
<evidence type="ECO:0000256" key="1">
    <source>
        <dbReference type="ARBA" id="ARBA00022553"/>
    </source>
</evidence>
<comment type="caution">
    <text evidence="6">The sequence shown here is derived from an EMBL/GenBank/DDBJ whole genome shotgun (WGS) entry which is preliminary data.</text>
</comment>
<dbReference type="Pfam" id="PF00072">
    <property type="entry name" value="Response_reg"/>
    <property type="match status" value="1"/>
</dbReference>
<dbReference type="SUPFAM" id="SSF52172">
    <property type="entry name" value="CheY-like"/>
    <property type="match status" value="1"/>
</dbReference>
<keyword evidence="1" id="KW-0597">Phosphoprotein</keyword>
<dbReference type="PANTHER" id="PTHR44591">
    <property type="entry name" value="STRESS RESPONSE REGULATOR PROTEIN 1"/>
    <property type="match status" value="1"/>
</dbReference>
<dbReference type="PROSITE" id="PS50110">
    <property type="entry name" value="RESPONSE_REGULATORY"/>
    <property type="match status" value="1"/>
</dbReference>
<reference evidence="6 7" key="1">
    <citation type="journal article" date="2018" name="Int. J. Syst. Bacteriol.">
        <title>Oceaniradius stylonemae gen. nov., sp. nov., isolated from a red alga, Stylonema cornu-cervi.</title>
        <authorList>
            <person name="Jeong S."/>
        </authorList>
    </citation>
    <scope>NUCLEOTIDE SEQUENCE [LARGE SCALE GENOMIC DNA]</scope>
    <source>
        <strain evidence="6 7">StC1</strain>
    </source>
</reference>
<dbReference type="InterPro" id="IPR011006">
    <property type="entry name" value="CheY-like_superfamily"/>
</dbReference>
<organism evidence="6 7">
    <name type="scientific">Oceaniradius stylonematis</name>
    <dbReference type="NCBI Taxonomy" id="2184161"/>
    <lineage>
        <taxon>Bacteria</taxon>
        <taxon>Pseudomonadati</taxon>
        <taxon>Pseudomonadota</taxon>
        <taxon>Alphaproteobacteria</taxon>
        <taxon>Hyphomicrobiales</taxon>
        <taxon>Ahrensiaceae</taxon>
        <taxon>Oceaniradius</taxon>
    </lineage>
</organism>
<dbReference type="SMART" id="SM00448">
    <property type="entry name" value="REC"/>
    <property type="match status" value="1"/>
</dbReference>
<dbReference type="Proteomes" id="UP000246132">
    <property type="component" value="Unassembled WGS sequence"/>
</dbReference>